<accession>A0A0T9M482</accession>
<name>A0A0T9M482_YERIN</name>
<dbReference type="AlphaFoldDB" id="A0A0T9M482"/>
<dbReference type="Proteomes" id="UP000038750">
    <property type="component" value="Unassembled WGS sequence"/>
</dbReference>
<organism evidence="1 2">
    <name type="scientific">Yersinia intermedia</name>
    <dbReference type="NCBI Taxonomy" id="631"/>
    <lineage>
        <taxon>Bacteria</taxon>
        <taxon>Pseudomonadati</taxon>
        <taxon>Pseudomonadota</taxon>
        <taxon>Gammaproteobacteria</taxon>
        <taxon>Enterobacterales</taxon>
        <taxon>Yersiniaceae</taxon>
        <taxon>Yersinia</taxon>
    </lineage>
</organism>
<evidence type="ECO:0000313" key="2">
    <source>
        <dbReference type="Proteomes" id="UP000038750"/>
    </source>
</evidence>
<gene>
    <name evidence="1" type="ORF">ERS008530_01539</name>
</gene>
<sequence>MKDNQLIYCDVIERDEVLNQCIQFNIIYIMRTKVTIGKI</sequence>
<dbReference type="EMBL" id="CPZJ01000005">
    <property type="protein sequence ID" value="CNF56997.1"/>
    <property type="molecule type" value="Genomic_DNA"/>
</dbReference>
<evidence type="ECO:0000313" key="1">
    <source>
        <dbReference type="EMBL" id="CNF56997.1"/>
    </source>
</evidence>
<reference evidence="1 2" key="1">
    <citation type="submission" date="2015-03" db="EMBL/GenBank/DDBJ databases">
        <authorList>
            <person name="Murphy D."/>
        </authorList>
    </citation>
    <scope>NUCLEOTIDE SEQUENCE [LARGE SCALE GENOMIC DNA]</scope>
    <source>
        <strain evidence="1 2">BR165/97</strain>
    </source>
</reference>
<protein>
    <submittedName>
        <fullName evidence="1">Uncharacterized protein</fullName>
    </submittedName>
</protein>
<proteinExistence type="predicted"/>